<dbReference type="AlphaFoldDB" id="A0A0A3IKU7"/>
<evidence type="ECO:0000313" key="2">
    <source>
        <dbReference type="Proteomes" id="UP000030437"/>
    </source>
</evidence>
<dbReference type="EMBL" id="JPVP01000054">
    <property type="protein sequence ID" value="KGR85381.1"/>
    <property type="molecule type" value="Genomic_DNA"/>
</dbReference>
<comment type="caution">
    <text evidence="1">The sequence shown here is derived from an EMBL/GenBank/DDBJ whole genome shotgun (WGS) entry which is preliminary data.</text>
</comment>
<organism evidence="1 2">
    <name type="scientific">Lysinibacillus odysseyi 34hs-1 = NBRC 100172</name>
    <dbReference type="NCBI Taxonomy" id="1220589"/>
    <lineage>
        <taxon>Bacteria</taxon>
        <taxon>Bacillati</taxon>
        <taxon>Bacillota</taxon>
        <taxon>Bacilli</taxon>
        <taxon>Bacillales</taxon>
        <taxon>Bacillaceae</taxon>
        <taxon>Lysinibacillus</taxon>
    </lineage>
</organism>
<reference evidence="1 2" key="1">
    <citation type="submission" date="2014-02" db="EMBL/GenBank/DDBJ databases">
        <title>Draft genome sequence of Lysinibacillus odysseyi NBRC 100172.</title>
        <authorList>
            <person name="Zhang F."/>
            <person name="Wang G."/>
            <person name="Zhang L."/>
        </authorList>
    </citation>
    <scope>NUCLEOTIDE SEQUENCE [LARGE SCALE GENOMIC DNA]</scope>
    <source>
        <strain evidence="1 2">NBRC 100172</strain>
    </source>
</reference>
<sequence>MKREELLGGYDAIFSLGDLCLTSIQLKKHGLRPYSGVFDWAATPILSKVNMMLRNRFAQFMEVSHLRAIGPASDTMLCVADDYYDFVSNHDFELSKNTMTYLGSYYEVMDKYNRRINRFLYAMNTARRILFVRTEGDFGDVMELQATLRGMVKNDFNILVINHEAVDGIVEKNWPLPNVYAVAFPNSVDKWEGNNALWSEILQGIYLEN</sequence>
<dbReference type="STRING" id="1220589.CD32_09115"/>
<dbReference type="Pfam" id="PF08795">
    <property type="entry name" value="DUF1796"/>
    <property type="match status" value="1"/>
</dbReference>
<dbReference type="InterPro" id="IPR014903">
    <property type="entry name" value="DUF1796"/>
</dbReference>
<dbReference type="Proteomes" id="UP000030437">
    <property type="component" value="Unassembled WGS sequence"/>
</dbReference>
<dbReference type="eggNOG" id="ENOG502ZRJJ">
    <property type="taxonomic scope" value="Bacteria"/>
</dbReference>
<dbReference type="OrthoDB" id="5326008at2"/>
<protein>
    <submittedName>
        <fullName evidence="1">Peptidase</fullName>
    </submittedName>
</protein>
<accession>A0A0A3IKU7</accession>
<gene>
    <name evidence="1" type="ORF">CD32_09115</name>
</gene>
<evidence type="ECO:0000313" key="1">
    <source>
        <dbReference type="EMBL" id="KGR85381.1"/>
    </source>
</evidence>
<name>A0A0A3IKU7_9BACI</name>
<dbReference type="RefSeq" id="WP_036153728.1">
    <property type="nucleotide sequence ID" value="NZ_AVCX01000007.1"/>
</dbReference>
<keyword evidence="2" id="KW-1185">Reference proteome</keyword>
<proteinExistence type="predicted"/>